<dbReference type="AlphaFoldDB" id="A0A6V8SLU0"/>
<organism evidence="10 11">
    <name type="scientific">Clostridium fungisolvens</name>
    <dbReference type="NCBI Taxonomy" id="1604897"/>
    <lineage>
        <taxon>Bacteria</taxon>
        <taxon>Bacillati</taxon>
        <taxon>Bacillota</taxon>
        <taxon>Clostridia</taxon>
        <taxon>Eubacteriales</taxon>
        <taxon>Clostridiaceae</taxon>
        <taxon>Clostridium</taxon>
    </lineage>
</organism>
<feature type="transmembrane region" description="Helical" evidence="7">
    <location>
        <begin position="722"/>
        <end position="742"/>
    </location>
</feature>
<keyword evidence="5 7" id="KW-0472">Membrane</keyword>
<dbReference type="GO" id="GO:0005886">
    <property type="term" value="C:plasma membrane"/>
    <property type="evidence" value="ECO:0007669"/>
    <property type="project" value="UniProtKB-SubCell"/>
</dbReference>
<dbReference type="InterPro" id="IPR038766">
    <property type="entry name" value="Membrane_comp_ABC_pdt"/>
</dbReference>
<feature type="transmembrane region" description="Helical" evidence="7">
    <location>
        <begin position="598"/>
        <end position="624"/>
    </location>
</feature>
<feature type="domain" description="MacB-like periplasmic core" evidence="9">
    <location>
        <begin position="724"/>
        <end position="916"/>
    </location>
</feature>
<evidence type="ECO:0000256" key="6">
    <source>
        <dbReference type="SAM" id="Coils"/>
    </source>
</evidence>
<evidence type="ECO:0000256" key="1">
    <source>
        <dbReference type="ARBA" id="ARBA00004651"/>
    </source>
</evidence>
<feature type="domain" description="ABC3 transporter permease C-terminal" evidence="8">
    <location>
        <begin position="957"/>
        <end position="1075"/>
    </location>
</feature>
<keyword evidence="2" id="KW-1003">Cell membrane</keyword>
<evidence type="ECO:0000259" key="8">
    <source>
        <dbReference type="Pfam" id="PF02687"/>
    </source>
</evidence>
<evidence type="ECO:0000313" key="11">
    <source>
        <dbReference type="Proteomes" id="UP000580568"/>
    </source>
</evidence>
<evidence type="ECO:0000256" key="3">
    <source>
        <dbReference type="ARBA" id="ARBA00022692"/>
    </source>
</evidence>
<accession>A0A6V8SLU0</accession>
<feature type="transmembrane region" description="Helical" evidence="7">
    <location>
        <begin position="556"/>
        <end position="577"/>
    </location>
</feature>
<feature type="coiled-coil region" evidence="6">
    <location>
        <begin position="493"/>
        <end position="520"/>
    </location>
</feature>
<evidence type="ECO:0000256" key="5">
    <source>
        <dbReference type="ARBA" id="ARBA00023136"/>
    </source>
</evidence>
<feature type="coiled-coil region" evidence="6">
    <location>
        <begin position="271"/>
        <end position="386"/>
    </location>
</feature>
<feature type="transmembrane region" description="Helical" evidence="7">
    <location>
        <begin position="1049"/>
        <end position="1068"/>
    </location>
</feature>
<dbReference type="RefSeq" id="WP_183279520.1">
    <property type="nucleotide sequence ID" value="NZ_BLZR01000001.1"/>
</dbReference>
<sequence>MKTALWKDFFREVRKSLSRFISIFAIVFIGVAFFAGIKATSPDMKNSMDLYYDKYNLMDIRIMSTLGLTKDDINAISNTSEVEAVQPGYFTDVVSTINSTEFVFTVHSLPSDKIYNSDNNYINAIKLTEGRYPEKSGECIIEDSSSIIDSGLSIGDTIKVSSGKSKSITDGTLTTDEFKIVGKAVTPYYLSFEKGSSEIGSGKVNFFMMVLDKDFALPVYTEALVTVQNAKQLDSFSTEYKKLISKVVTPLENLGEDRSMIRLDEVKKMAMDELERNKREFDAQKQLFTDKIKKAEEDLNQAQIKLVAGKAKLETERKNFLNNYTQASKQISDGEVQLAQGRLKYEQGLAEYNKAISEHGKDIDNLNKATQAVNDLRSQANAQIQQLNKSLSDPTLSEGDKQSLTQLIQFYKAFLSIMDLGINPLNELNDYTQGQVARSKSELDSGKKELDQKSAELAVAKKSLETGKKQANAQFASSEQQLKQGTTEYENGKTELEKEKADGQKKLDQGQEKIIRAEDEIDKISKPQWYVLDRNFNYSYVDYEKTADRIDAIAKIFPVFFFLVASLVCLTTMTRMVDEQRGTIGAYKALGYGNKSIALKYVLYAAIASFLGGVLGLSLGMNIFPSVIYNAWSMMYTLPPLKTVTQIPLMVISVLIGVLVTTLSVLGACYKELRETPALLMLPKSPKPGKTIFLEKISPIWKRLSFSQKVTARNLFRYKKRFFMTIIGIAGCSALLLAGFGLSNSISQIVNKQYKEIFTYDLNMNYKPGSTEEDQSRVMDTLKDNSNVKSYLPGTELNAKIKNGKDDISLTLIVPSDNYKFRNYITLRERTTQKPIIIPEKGVVINEKLAKELNVHIGDAIELDNGDGATKKVEIAAITENYVFHYAYMSAEYYKEIYRLAPKTNNLMIKLNKTSADAESTLGSILIKDGSVASVEFYSSAADKFNDTVKILNNIVIVIILSAGLLAFVVLYNLTNINIGERIREIATIKVLGFYNKEVSTYVYRENIILSIIGSGIGLLMGIILHRFIMVSIEQDGIMFGNHIDGISFLYSFLITLGFVILVNIFMYRKLTNIPMVESLKSIE</sequence>
<dbReference type="Proteomes" id="UP000580568">
    <property type="component" value="Unassembled WGS sequence"/>
</dbReference>
<comment type="caution">
    <text evidence="10">The sequence shown here is derived from an EMBL/GenBank/DDBJ whole genome shotgun (WGS) entry which is preliminary data.</text>
</comment>
<gene>
    <name evidence="10" type="ORF">bsdtw1_04404</name>
</gene>
<name>A0A6V8SLU0_9CLOT</name>
<feature type="transmembrane region" description="Helical" evidence="7">
    <location>
        <begin position="1008"/>
        <end position="1029"/>
    </location>
</feature>
<evidence type="ECO:0008006" key="12">
    <source>
        <dbReference type="Google" id="ProtNLM"/>
    </source>
</evidence>
<dbReference type="InterPro" id="IPR003838">
    <property type="entry name" value="ABC3_permease_C"/>
</dbReference>
<reference evidence="10 11" key="1">
    <citation type="submission" date="2020-07" db="EMBL/GenBank/DDBJ databases">
        <title>A new beta-1,3-glucan-decomposing anaerobic bacterium isolated from anoxic soil subjected to biological soil disinfestation.</title>
        <authorList>
            <person name="Ueki A."/>
            <person name="Tonouchi A."/>
        </authorList>
    </citation>
    <scope>NUCLEOTIDE SEQUENCE [LARGE SCALE GENOMIC DNA]</scope>
    <source>
        <strain evidence="10 11">TW1</strain>
    </source>
</reference>
<feature type="transmembrane region" description="Helical" evidence="7">
    <location>
        <begin position="20"/>
        <end position="37"/>
    </location>
</feature>
<keyword evidence="3 7" id="KW-0812">Transmembrane</keyword>
<dbReference type="InterPro" id="IPR025857">
    <property type="entry name" value="MacB_PCD"/>
</dbReference>
<evidence type="ECO:0000313" key="10">
    <source>
        <dbReference type="EMBL" id="GFP78209.1"/>
    </source>
</evidence>
<protein>
    <recommendedName>
        <fullName evidence="12">ABC transport system permease protein</fullName>
    </recommendedName>
</protein>
<feature type="transmembrane region" description="Helical" evidence="7">
    <location>
        <begin position="951"/>
        <end position="974"/>
    </location>
</feature>
<evidence type="ECO:0000256" key="7">
    <source>
        <dbReference type="SAM" id="Phobius"/>
    </source>
</evidence>
<comment type="subcellular location">
    <subcellularLocation>
        <location evidence="1">Cell membrane</location>
        <topology evidence="1">Multi-pass membrane protein</topology>
    </subcellularLocation>
</comment>
<dbReference type="Pfam" id="PF12704">
    <property type="entry name" value="MacB_PCD"/>
    <property type="match status" value="1"/>
</dbReference>
<feature type="domain" description="ABC3 transporter permease C-terminal" evidence="8">
    <location>
        <begin position="556"/>
        <end position="670"/>
    </location>
</feature>
<dbReference type="EMBL" id="BLZR01000001">
    <property type="protein sequence ID" value="GFP78209.1"/>
    <property type="molecule type" value="Genomic_DNA"/>
</dbReference>
<proteinExistence type="predicted"/>
<keyword evidence="11" id="KW-1185">Reference proteome</keyword>
<keyword evidence="4 7" id="KW-1133">Transmembrane helix</keyword>
<keyword evidence="6" id="KW-0175">Coiled coil</keyword>
<dbReference type="PANTHER" id="PTHR30287:SF1">
    <property type="entry name" value="INNER MEMBRANE PROTEIN"/>
    <property type="match status" value="1"/>
</dbReference>
<evidence type="ECO:0000256" key="4">
    <source>
        <dbReference type="ARBA" id="ARBA00022989"/>
    </source>
</evidence>
<evidence type="ECO:0000256" key="2">
    <source>
        <dbReference type="ARBA" id="ARBA00022475"/>
    </source>
</evidence>
<feature type="transmembrane region" description="Helical" evidence="7">
    <location>
        <begin position="644"/>
        <end position="670"/>
    </location>
</feature>
<dbReference type="PANTHER" id="PTHR30287">
    <property type="entry name" value="MEMBRANE COMPONENT OF PREDICTED ABC SUPERFAMILY METABOLITE UPTAKE TRANSPORTER"/>
    <property type="match status" value="1"/>
</dbReference>
<dbReference type="Pfam" id="PF02687">
    <property type="entry name" value="FtsX"/>
    <property type="match status" value="2"/>
</dbReference>
<evidence type="ECO:0000259" key="9">
    <source>
        <dbReference type="Pfam" id="PF12704"/>
    </source>
</evidence>